<proteinExistence type="predicted"/>
<evidence type="ECO:0000313" key="2">
    <source>
        <dbReference type="EMBL" id="EJX02340.1"/>
    </source>
</evidence>
<organism evidence="2">
    <name type="scientific">gut metagenome</name>
    <dbReference type="NCBI Taxonomy" id="749906"/>
    <lineage>
        <taxon>unclassified sequences</taxon>
        <taxon>metagenomes</taxon>
        <taxon>organismal metagenomes</taxon>
    </lineage>
</organism>
<evidence type="ECO:0000256" key="1">
    <source>
        <dbReference type="SAM" id="MobiDB-lite"/>
    </source>
</evidence>
<protein>
    <submittedName>
        <fullName evidence="2">Uncharacterized protein</fullName>
    </submittedName>
</protein>
<comment type="caution">
    <text evidence="2">The sequence shown here is derived from an EMBL/GenBank/DDBJ whole genome shotgun (WGS) entry which is preliminary data.</text>
</comment>
<dbReference type="AlphaFoldDB" id="J9GQJ9"/>
<sequence>MRVRIVFIRIILFIKSMPFEKGLRTGQSGSSASGTGRKSGTAL</sequence>
<dbReference type="EMBL" id="AMCI01002582">
    <property type="protein sequence ID" value="EJX02340.1"/>
    <property type="molecule type" value="Genomic_DNA"/>
</dbReference>
<reference evidence="2" key="1">
    <citation type="journal article" date="2012" name="PLoS ONE">
        <title>Gene sets for utilization of primary and secondary nutrition supplies in the distal gut of endangered iberian lynx.</title>
        <authorList>
            <person name="Alcaide M."/>
            <person name="Messina E."/>
            <person name="Richter M."/>
            <person name="Bargiela R."/>
            <person name="Peplies J."/>
            <person name="Huws S.A."/>
            <person name="Newbold C.J."/>
            <person name="Golyshin P.N."/>
            <person name="Simon M.A."/>
            <person name="Lopez G."/>
            <person name="Yakimov M.M."/>
            <person name="Ferrer M."/>
        </authorList>
    </citation>
    <scope>NUCLEOTIDE SEQUENCE</scope>
</reference>
<feature type="region of interest" description="Disordered" evidence="1">
    <location>
        <begin position="21"/>
        <end position="43"/>
    </location>
</feature>
<name>J9GQJ9_9ZZZZ</name>
<gene>
    <name evidence="2" type="ORF">EVA_09552</name>
</gene>
<feature type="compositionally biased region" description="Low complexity" evidence="1">
    <location>
        <begin position="25"/>
        <end position="36"/>
    </location>
</feature>
<accession>J9GQJ9</accession>